<dbReference type="eggNOG" id="COG3119">
    <property type="taxonomic scope" value="Bacteria"/>
</dbReference>
<dbReference type="Proteomes" id="UP000019225">
    <property type="component" value="Chromosome"/>
</dbReference>
<reference evidence="7 8" key="1">
    <citation type="journal article" date="2014" name="BMC Genomics">
        <title>Complete genome sequence of producer of the glycopeptide antibiotic Aculeximycin Kutzneria albida DSM 43870T, a representative of minor genus of Pseudonocardiaceae.</title>
        <authorList>
            <person name="Rebets Y."/>
            <person name="Tokovenko B."/>
            <person name="Lushchyk I."/>
            <person name="Ruckert C."/>
            <person name="Zaburannyi N."/>
            <person name="Bechthold A."/>
            <person name="Kalinowski J."/>
            <person name="Luzhetskyy A."/>
        </authorList>
    </citation>
    <scope>NUCLEOTIDE SEQUENCE [LARGE SCALE GENOMIC DNA]</scope>
    <source>
        <strain evidence="7">DSM 43870</strain>
    </source>
</reference>
<dbReference type="PANTHER" id="PTHR43108">
    <property type="entry name" value="N-ACETYLGLUCOSAMINE-6-SULFATASE FAMILY MEMBER"/>
    <property type="match status" value="1"/>
</dbReference>
<dbReference type="PATRIC" id="fig|1449976.3.peg.3338"/>
<evidence type="ECO:0000256" key="2">
    <source>
        <dbReference type="ARBA" id="ARBA00022729"/>
    </source>
</evidence>
<dbReference type="RefSeq" id="WP_042220410.1">
    <property type="nucleotide sequence ID" value="NZ_CP007155.1"/>
</dbReference>
<protein>
    <submittedName>
        <fullName evidence="7">Arylsulfatase</fullName>
    </submittedName>
</protein>
<dbReference type="EMBL" id="CP007155">
    <property type="protein sequence ID" value="AHH96687.1"/>
    <property type="molecule type" value="Genomic_DNA"/>
</dbReference>
<dbReference type="InterPro" id="IPR000917">
    <property type="entry name" value="Sulfatase_N"/>
</dbReference>
<dbReference type="PANTHER" id="PTHR43108:SF8">
    <property type="entry name" value="SD21168P"/>
    <property type="match status" value="1"/>
</dbReference>
<dbReference type="STRING" id="1449976.KALB_3320"/>
<dbReference type="CDD" id="cd16147">
    <property type="entry name" value="G6S"/>
    <property type="match status" value="1"/>
</dbReference>
<dbReference type="HOGENOM" id="CLU_006332_4_1_11"/>
<name>W5W732_9PSEU</name>
<dbReference type="SUPFAM" id="SSF53649">
    <property type="entry name" value="Alkaline phosphatase-like"/>
    <property type="match status" value="1"/>
</dbReference>
<evidence type="ECO:0000259" key="6">
    <source>
        <dbReference type="Pfam" id="PF00884"/>
    </source>
</evidence>
<dbReference type="Pfam" id="PF00884">
    <property type="entry name" value="Sulfatase"/>
    <property type="match status" value="1"/>
</dbReference>
<evidence type="ECO:0000256" key="5">
    <source>
        <dbReference type="SAM" id="MobiDB-lite"/>
    </source>
</evidence>
<evidence type="ECO:0000256" key="3">
    <source>
        <dbReference type="ARBA" id="ARBA00022801"/>
    </source>
</evidence>
<feature type="domain" description="Sulfatase N-terminal" evidence="6">
    <location>
        <begin position="55"/>
        <end position="386"/>
    </location>
</feature>
<keyword evidence="3" id="KW-0378">Hydrolase</keyword>
<dbReference type="GO" id="GO:0008449">
    <property type="term" value="F:N-acetylglucosamine-6-sulfatase activity"/>
    <property type="evidence" value="ECO:0007669"/>
    <property type="project" value="TreeGrafter"/>
</dbReference>
<dbReference type="KEGG" id="kal:KALB_3320"/>
<accession>W5W732</accession>
<evidence type="ECO:0000256" key="1">
    <source>
        <dbReference type="ARBA" id="ARBA00008779"/>
    </source>
</evidence>
<proteinExistence type="inferred from homology"/>
<keyword evidence="2" id="KW-0732">Signal</keyword>
<dbReference type="Gene3D" id="3.40.720.10">
    <property type="entry name" value="Alkaline Phosphatase, subunit A"/>
    <property type="match status" value="1"/>
</dbReference>
<dbReference type="OrthoDB" id="9777306at2"/>
<comment type="similarity">
    <text evidence="1">Belongs to the sulfatase family.</text>
</comment>
<feature type="region of interest" description="Disordered" evidence="5">
    <location>
        <begin position="420"/>
        <end position="444"/>
    </location>
</feature>
<dbReference type="InterPro" id="IPR024607">
    <property type="entry name" value="Sulfatase_CS"/>
</dbReference>
<dbReference type="PROSITE" id="PS00523">
    <property type="entry name" value="SULFATASE_1"/>
    <property type="match status" value="1"/>
</dbReference>
<organism evidence="7 8">
    <name type="scientific">Kutzneria albida DSM 43870</name>
    <dbReference type="NCBI Taxonomy" id="1449976"/>
    <lineage>
        <taxon>Bacteria</taxon>
        <taxon>Bacillati</taxon>
        <taxon>Actinomycetota</taxon>
        <taxon>Actinomycetes</taxon>
        <taxon>Pseudonocardiales</taxon>
        <taxon>Pseudonocardiaceae</taxon>
        <taxon>Kutzneria</taxon>
    </lineage>
</organism>
<sequence>MDIRGRSWTVAGGAPPRRTRLIAAVTALVLAVGLGAAACALPGAQAAPSAEQAKPNIVFVLTDDLATNLVQYMPHVQELAKAGTSFSNYTVTDSLCCPSRSSIFTGRFPHNTGIYTNGGDDGGFGTFNGKGEENDTTATSLRHAGYRTGMMGKYLNGYQPGGTVGGQANYVPPGWDEWDVAGNGYPEFDYDLNENHKVVHHGSQPRDYLTDVLSGKASDFITSSASAHSPFFLEVASFAPHAPYTPAPQDASSFPGLKAPQGAAYDTLPSDAPAWLAERTPLTDKEKQRIDTAFRKRVQAVQSVDRMIASIEDTLSKAGVAGNTEIVFSSDNGYHMGEYRLTPGKMTAFDTDVRVPLVVSGPGIPAGRTVAAPVENIDLRPTFAELGKADTPSSVDGHSLVPLLRGQSPPDWRTAALVEHHGPDTTPEDPDFPAANSGNPPSYQALRTADYTYVEYSGGAKEYYDRRTDSSELHNTASKLPAARLTMLHNALQAMSACQGQDACWSAAHQAH</sequence>
<dbReference type="AlphaFoldDB" id="W5W732"/>
<dbReference type="GO" id="GO:0005539">
    <property type="term" value="F:glycosaminoglycan binding"/>
    <property type="evidence" value="ECO:0007669"/>
    <property type="project" value="TreeGrafter"/>
</dbReference>
<keyword evidence="8" id="KW-1185">Reference proteome</keyword>
<evidence type="ECO:0000256" key="4">
    <source>
        <dbReference type="ARBA" id="ARBA00023180"/>
    </source>
</evidence>
<dbReference type="InterPro" id="IPR017850">
    <property type="entry name" value="Alkaline_phosphatase_core_sf"/>
</dbReference>
<gene>
    <name evidence="7" type="ORF">KALB_3320</name>
</gene>
<evidence type="ECO:0000313" key="7">
    <source>
        <dbReference type="EMBL" id="AHH96687.1"/>
    </source>
</evidence>
<evidence type="ECO:0000313" key="8">
    <source>
        <dbReference type="Proteomes" id="UP000019225"/>
    </source>
</evidence>
<keyword evidence="4" id="KW-0325">Glycoprotein</keyword>